<feature type="compositionally biased region" description="Basic residues" evidence="1">
    <location>
        <begin position="166"/>
        <end position="176"/>
    </location>
</feature>
<reference evidence="2 3" key="1">
    <citation type="submission" date="2021-06" db="EMBL/GenBank/DDBJ databases">
        <authorList>
            <person name="Kallberg Y."/>
            <person name="Tangrot J."/>
            <person name="Rosling A."/>
        </authorList>
    </citation>
    <scope>NUCLEOTIDE SEQUENCE [LARGE SCALE GENOMIC DNA]</scope>
    <source>
        <strain evidence="2 3">120-4 pot B 10/14</strain>
    </source>
</reference>
<evidence type="ECO:0000256" key="1">
    <source>
        <dbReference type="SAM" id="MobiDB-lite"/>
    </source>
</evidence>
<keyword evidence="3" id="KW-1185">Reference proteome</keyword>
<feature type="region of interest" description="Disordered" evidence="1">
    <location>
        <begin position="151"/>
        <end position="176"/>
    </location>
</feature>
<dbReference type="EMBL" id="CAJVQB010012458">
    <property type="protein sequence ID" value="CAG8755630.1"/>
    <property type="molecule type" value="Genomic_DNA"/>
</dbReference>
<comment type="caution">
    <text evidence="2">The sequence shown here is derived from an EMBL/GenBank/DDBJ whole genome shotgun (WGS) entry which is preliminary data.</text>
</comment>
<feature type="non-terminal residue" evidence="2">
    <location>
        <position position="1"/>
    </location>
</feature>
<organism evidence="2 3">
    <name type="scientific">Gigaspora margarita</name>
    <dbReference type="NCBI Taxonomy" id="4874"/>
    <lineage>
        <taxon>Eukaryota</taxon>
        <taxon>Fungi</taxon>
        <taxon>Fungi incertae sedis</taxon>
        <taxon>Mucoromycota</taxon>
        <taxon>Glomeromycotina</taxon>
        <taxon>Glomeromycetes</taxon>
        <taxon>Diversisporales</taxon>
        <taxon>Gigasporaceae</taxon>
        <taxon>Gigaspora</taxon>
    </lineage>
</organism>
<dbReference type="Proteomes" id="UP000789901">
    <property type="component" value="Unassembled WGS sequence"/>
</dbReference>
<evidence type="ECO:0000313" key="2">
    <source>
        <dbReference type="EMBL" id="CAG8755630.1"/>
    </source>
</evidence>
<evidence type="ECO:0000313" key="3">
    <source>
        <dbReference type="Proteomes" id="UP000789901"/>
    </source>
</evidence>
<gene>
    <name evidence="2" type="ORF">GMARGA_LOCUS16875</name>
</gene>
<proteinExistence type="predicted"/>
<sequence length="176" mass="20420">PVLEENIELIQKEINIYEQKILDSAFIIEYKQQLTVQKQKVEKLKNQIETKIYLNDIDIEIPFEKLPEINNENNDDDKDNEIPNLRIPSQNWHLYIREPRTWKERLDQELAGVLSAQPTDKEVKSTIVSCPACGEWKGVSKFTSHLARCFPESQGESSQKPVSGVRPRRSSSRSKN</sequence>
<accession>A0ABN7VC54</accession>
<name>A0ABN7VC54_GIGMA</name>
<protein>
    <submittedName>
        <fullName evidence="2">32204_t:CDS:1</fullName>
    </submittedName>
</protein>